<evidence type="ECO:0000313" key="2">
    <source>
        <dbReference type="Proteomes" id="UP000054324"/>
    </source>
</evidence>
<evidence type="ECO:0000313" key="1">
    <source>
        <dbReference type="EMBL" id="KER33861.1"/>
    </source>
</evidence>
<dbReference type="OrthoDB" id="10063766at2759"/>
<name>A0A075A3B4_OPIVI</name>
<dbReference type="RefSeq" id="XP_009162317.1">
    <property type="nucleotide sequence ID" value="XM_009164053.1"/>
</dbReference>
<dbReference type="GeneID" id="20314496"/>
<reference evidence="1 2" key="1">
    <citation type="submission" date="2013-11" db="EMBL/GenBank/DDBJ databases">
        <title>Opisthorchis viverrini - life in the bile duct.</title>
        <authorList>
            <person name="Young N.D."/>
            <person name="Nagarajan N."/>
            <person name="Lin S.J."/>
            <person name="Korhonen P.K."/>
            <person name="Jex A.R."/>
            <person name="Hall R.S."/>
            <person name="Safavi-Hemami H."/>
            <person name="Kaewkong W."/>
            <person name="Bertrand D."/>
            <person name="Gao S."/>
            <person name="Seet Q."/>
            <person name="Wongkham S."/>
            <person name="Teh B.T."/>
            <person name="Wongkham C."/>
            <person name="Intapan P.M."/>
            <person name="Maleewong W."/>
            <person name="Yang X."/>
            <person name="Hu M."/>
            <person name="Wang Z."/>
            <person name="Hofmann A."/>
            <person name="Sternberg P.W."/>
            <person name="Tan P."/>
            <person name="Wang J."/>
            <person name="Gasser R.B."/>
        </authorList>
    </citation>
    <scope>NUCLEOTIDE SEQUENCE [LARGE SCALE GENOMIC DNA]</scope>
</reference>
<accession>A0A075A3B4</accession>
<sequence length="261" mass="29554">MHPCYWRGGGYTNAPWCNVTERPSLQGVPIHHTRFSSFVHATRSARWKTIQAVIQNSSVQKVDVKARCTVGQIFNIPHRPRLYWGSASWSHPPLSRRNNEQLLTDLVSSTRSPILCVGARRGPSKDPGGNVLHTGKPFTQESDIYSLTRISPKPLLRGKHAHTLPSSVRWTGTGVECHVMHYDRGPVNIVRIDAGEKSGIRARVSSRKSFAILRMIRRTFSRITRMDFQILYGAYVRPLLEYANQVVYSGRTKDVTPIERV</sequence>
<protein>
    <submittedName>
        <fullName evidence="1">Uncharacterized protein</fullName>
    </submittedName>
</protein>
<keyword evidence="2" id="KW-1185">Reference proteome</keyword>
<gene>
    <name evidence="1" type="ORF">T265_00308</name>
</gene>
<dbReference type="Proteomes" id="UP000054324">
    <property type="component" value="Unassembled WGS sequence"/>
</dbReference>
<dbReference type="EMBL" id="KL596621">
    <property type="protein sequence ID" value="KER33861.1"/>
    <property type="molecule type" value="Genomic_DNA"/>
</dbReference>
<dbReference type="CTD" id="20314496"/>
<proteinExistence type="predicted"/>
<dbReference type="KEGG" id="ovi:T265_00308"/>
<organism evidence="1 2">
    <name type="scientific">Opisthorchis viverrini</name>
    <name type="common">Southeast Asian liver fluke</name>
    <dbReference type="NCBI Taxonomy" id="6198"/>
    <lineage>
        <taxon>Eukaryota</taxon>
        <taxon>Metazoa</taxon>
        <taxon>Spiralia</taxon>
        <taxon>Lophotrochozoa</taxon>
        <taxon>Platyhelminthes</taxon>
        <taxon>Trematoda</taxon>
        <taxon>Digenea</taxon>
        <taxon>Opisthorchiida</taxon>
        <taxon>Opisthorchiata</taxon>
        <taxon>Opisthorchiidae</taxon>
        <taxon>Opisthorchis</taxon>
    </lineage>
</organism>
<dbReference type="AlphaFoldDB" id="A0A075A3B4"/>